<feature type="compositionally biased region" description="Basic and acidic residues" evidence="1">
    <location>
        <begin position="177"/>
        <end position="187"/>
    </location>
</feature>
<gene>
    <name evidence="2" type="ORF">PIB30_092946</name>
</gene>
<feature type="region of interest" description="Disordered" evidence="1">
    <location>
        <begin position="73"/>
        <end position="127"/>
    </location>
</feature>
<evidence type="ECO:0000256" key="1">
    <source>
        <dbReference type="SAM" id="MobiDB-lite"/>
    </source>
</evidence>
<dbReference type="EMBL" id="JASCZI010092572">
    <property type="protein sequence ID" value="MED6152526.1"/>
    <property type="molecule type" value="Genomic_DNA"/>
</dbReference>
<feature type="compositionally biased region" description="Polar residues" evidence="1">
    <location>
        <begin position="108"/>
        <end position="117"/>
    </location>
</feature>
<dbReference type="Proteomes" id="UP001341840">
    <property type="component" value="Unassembled WGS sequence"/>
</dbReference>
<name>A0ABU6TUK6_9FABA</name>
<evidence type="ECO:0000313" key="2">
    <source>
        <dbReference type="EMBL" id="MED6152526.1"/>
    </source>
</evidence>
<proteinExistence type="predicted"/>
<feature type="non-terminal residue" evidence="2">
    <location>
        <position position="187"/>
    </location>
</feature>
<accession>A0ABU6TUK6</accession>
<organism evidence="2 3">
    <name type="scientific">Stylosanthes scabra</name>
    <dbReference type="NCBI Taxonomy" id="79078"/>
    <lineage>
        <taxon>Eukaryota</taxon>
        <taxon>Viridiplantae</taxon>
        <taxon>Streptophyta</taxon>
        <taxon>Embryophyta</taxon>
        <taxon>Tracheophyta</taxon>
        <taxon>Spermatophyta</taxon>
        <taxon>Magnoliopsida</taxon>
        <taxon>eudicotyledons</taxon>
        <taxon>Gunneridae</taxon>
        <taxon>Pentapetalae</taxon>
        <taxon>rosids</taxon>
        <taxon>fabids</taxon>
        <taxon>Fabales</taxon>
        <taxon>Fabaceae</taxon>
        <taxon>Papilionoideae</taxon>
        <taxon>50 kb inversion clade</taxon>
        <taxon>dalbergioids sensu lato</taxon>
        <taxon>Dalbergieae</taxon>
        <taxon>Pterocarpus clade</taxon>
        <taxon>Stylosanthes</taxon>
    </lineage>
</organism>
<protein>
    <recommendedName>
        <fullName evidence="4">Transmembrane protein</fullName>
    </recommendedName>
</protein>
<evidence type="ECO:0008006" key="4">
    <source>
        <dbReference type="Google" id="ProtNLM"/>
    </source>
</evidence>
<feature type="region of interest" description="Disordered" evidence="1">
    <location>
        <begin position="155"/>
        <end position="187"/>
    </location>
</feature>
<keyword evidence="3" id="KW-1185">Reference proteome</keyword>
<reference evidence="2 3" key="1">
    <citation type="journal article" date="2023" name="Plants (Basel)">
        <title>Bridging the Gap: Combining Genomics and Transcriptomics Approaches to Understand Stylosanthes scabra, an Orphan Legume from the Brazilian Caatinga.</title>
        <authorList>
            <person name="Ferreira-Neto J.R.C."/>
            <person name="da Silva M.D."/>
            <person name="Binneck E."/>
            <person name="de Melo N.F."/>
            <person name="da Silva R.H."/>
            <person name="de Melo A.L.T.M."/>
            <person name="Pandolfi V."/>
            <person name="Bustamante F.O."/>
            <person name="Brasileiro-Vidal A.C."/>
            <person name="Benko-Iseppon A.M."/>
        </authorList>
    </citation>
    <scope>NUCLEOTIDE SEQUENCE [LARGE SCALE GENOMIC DNA]</scope>
    <source>
        <tissue evidence="2">Leaves</tissue>
    </source>
</reference>
<comment type="caution">
    <text evidence="2">The sequence shown here is derived from an EMBL/GenBank/DDBJ whole genome shotgun (WGS) entry which is preliminary data.</text>
</comment>
<evidence type="ECO:0000313" key="3">
    <source>
        <dbReference type="Proteomes" id="UP001341840"/>
    </source>
</evidence>
<sequence length="187" mass="20568">MCDATVALGLEGCTHSQSLLRPHHRPSLPPRRSASVLAPPRCQCRVSVPSSALSSVAFLAGVAKRAELAGLTRQNRQKRRAGLEISARQNKKARQTRSAEPAAHTDTHNTLQSNWSRTPVGPSPTPPCRRHPHPPLFFSCCVVAVTFFLSHGRKARSYDDPQHSSSSDNPQRFPFPGDDKAEQQQHE</sequence>